<gene>
    <name evidence="3" type="ORF">ACFOLH_11100</name>
</gene>
<keyword evidence="2" id="KW-1133">Transmembrane helix</keyword>
<accession>A0ABV7WGG8</accession>
<evidence type="ECO:0000256" key="1">
    <source>
        <dbReference type="SAM" id="MobiDB-lite"/>
    </source>
</evidence>
<keyword evidence="2" id="KW-0472">Membrane</keyword>
<reference evidence="4" key="1">
    <citation type="journal article" date="2019" name="Int. J. Syst. Evol. Microbiol.">
        <title>The Global Catalogue of Microorganisms (GCM) 10K type strain sequencing project: providing services to taxonomists for standard genome sequencing and annotation.</title>
        <authorList>
            <consortium name="The Broad Institute Genomics Platform"/>
            <consortium name="The Broad Institute Genome Sequencing Center for Infectious Disease"/>
            <person name="Wu L."/>
            <person name="Ma J."/>
        </authorList>
    </citation>
    <scope>NUCLEOTIDE SEQUENCE [LARGE SCALE GENOMIC DNA]</scope>
    <source>
        <strain evidence="4">NCAIM B.02333</strain>
    </source>
</reference>
<protein>
    <submittedName>
        <fullName evidence="3">Uncharacterized protein</fullName>
    </submittedName>
</protein>
<dbReference type="Proteomes" id="UP001595685">
    <property type="component" value="Unassembled WGS sequence"/>
</dbReference>
<dbReference type="RefSeq" id="WP_376987598.1">
    <property type="nucleotide sequence ID" value="NZ_JBHSXV010000001.1"/>
</dbReference>
<comment type="caution">
    <text evidence="3">The sequence shown here is derived from an EMBL/GenBank/DDBJ whole genome shotgun (WGS) entry which is preliminary data.</text>
</comment>
<sequence length="154" mass="15525">MTLPGRLALLVVLVAGFLTMHGFFAVSAGADEQSTGTVSAESGVSVSGGHAWGHPADPVMTTLVDAPAAGDTPQPGSNGAPPPSPHPADHHDLLAGCVVALVGIAVLTLAHLLSRRGPLVVGRSRVTVARVVSWVGDHAPAPPPPRIALCVIRV</sequence>
<evidence type="ECO:0000256" key="2">
    <source>
        <dbReference type="SAM" id="Phobius"/>
    </source>
</evidence>
<proteinExistence type="predicted"/>
<evidence type="ECO:0000313" key="4">
    <source>
        <dbReference type="Proteomes" id="UP001595685"/>
    </source>
</evidence>
<organism evidence="3 4">
    <name type="scientific">Aquipuribacter hungaricus</name>
    <dbReference type="NCBI Taxonomy" id="545624"/>
    <lineage>
        <taxon>Bacteria</taxon>
        <taxon>Bacillati</taxon>
        <taxon>Actinomycetota</taxon>
        <taxon>Actinomycetes</taxon>
        <taxon>Micrococcales</taxon>
        <taxon>Intrasporangiaceae</taxon>
        <taxon>Aquipuribacter</taxon>
    </lineage>
</organism>
<evidence type="ECO:0000313" key="3">
    <source>
        <dbReference type="EMBL" id="MFC3688889.1"/>
    </source>
</evidence>
<keyword evidence="2" id="KW-0812">Transmembrane</keyword>
<name>A0ABV7WGG8_9MICO</name>
<feature type="transmembrane region" description="Helical" evidence="2">
    <location>
        <begin position="93"/>
        <end position="113"/>
    </location>
</feature>
<dbReference type="EMBL" id="JBHRWW010000006">
    <property type="protein sequence ID" value="MFC3688889.1"/>
    <property type="molecule type" value="Genomic_DNA"/>
</dbReference>
<feature type="region of interest" description="Disordered" evidence="1">
    <location>
        <begin position="65"/>
        <end position="89"/>
    </location>
</feature>
<keyword evidence="4" id="KW-1185">Reference proteome</keyword>